<evidence type="ECO:0000313" key="1">
    <source>
        <dbReference type="EMBL" id="KAL0467145.1"/>
    </source>
</evidence>
<protein>
    <submittedName>
        <fullName evidence="1">Uncharacterized protein</fullName>
    </submittedName>
</protein>
<organism evidence="1 2">
    <name type="scientific">Neurospora intermedia</name>
    <dbReference type="NCBI Taxonomy" id="5142"/>
    <lineage>
        <taxon>Eukaryota</taxon>
        <taxon>Fungi</taxon>
        <taxon>Dikarya</taxon>
        <taxon>Ascomycota</taxon>
        <taxon>Pezizomycotina</taxon>
        <taxon>Sordariomycetes</taxon>
        <taxon>Sordariomycetidae</taxon>
        <taxon>Sordariales</taxon>
        <taxon>Sordariaceae</taxon>
        <taxon>Neurospora</taxon>
    </lineage>
</organism>
<sequence length="162" mass="18343">MLKGPKRFSFRKCIYLVEPVMLLRRPHGRASWNVKLGIGFDEWDLPKLSISVQDPGPSADELGEHLEGTMWATHDAGSRYVTTTEHVVFRFPNPEPGRNRCVVDLKKFTGQSDMDDSFCNIRTREYTGQVLFTVNDNVTDDGPASIHVGRGISRLKHVEKIT</sequence>
<comment type="caution">
    <text evidence="1">The sequence shown here is derived from an EMBL/GenBank/DDBJ whole genome shotgun (WGS) entry which is preliminary data.</text>
</comment>
<gene>
    <name evidence="1" type="ORF">QR685DRAFT_574597</name>
</gene>
<dbReference type="Proteomes" id="UP001451303">
    <property type="component" value="Unassembled WGS sequence"/>
</dbReference>
<dbReference type="EMBL" id="JAVLET010000010">
    <property type="protein sequence ID" value="KAL0467145.1"/>
    <property type="molecule type" value="Genomic_DNA"/>
</dbReference>
<evidence type="ECO:0000313" key="2">
    <source>
        <dbReference type="Proteomes" id="UP001451303"/>
    </source>
</evidence>
<accession>A0ABR3D365</accession>
<proteinExistence type="predicted"/>
<name>A0ABR3D365_NEUIN</name>
<reference evidence="1 2" key="1">
    <citation type="submission" date="2023-09" db="EMBL/GenBank/DDBJ databases">
        <title>Multi-omics analysis of a traditional fermented food reveals byproduct-associated fungal strains for waste-to-food upcycling.</title>
        <authorList>
            <consortium name="Lawrence Berkeley National Laboratory"/>
            <person name="Rekdal V.M."/>
            <person name="Villalobos-Escobedo J.M."/>
            <person name="Rodriguez-Valeron N."/>
            <person name="Garcia M.O."/>
            <person name="Vasquez D.P."/>
            <person name="Damayanti I."/>
            <person name="Sorensen P.M."/>
            <person name="Baidoo E.E."/>
            <person name="De Carvalho A.C."/>
            <person name="Riley R."/>
            <person name="Lipzen A."/>
            <person name="He G."/>
            <person name="Yan M."/>
            <person name="Haridas S."/>
            <person name="Daum C."/>
            <person name="Yoshinaga Y."/>
            <person name="Ng V."/>
            <person name="Grigoriev I.V."/>
            <person name="Munk R."/>
            <person name="Nuraida L."/>
            <person name="Wijaya C.H."/>
            <person name="Morales P.-C."/>
            <person name="Keasling J.D."/>
        </authorList>
    </citation>
    <scope>NUCLEOTIDE SEQUENCE [LARGE SCALE GENOMIC DNA]</scope>
    <source>
        <strain evidence="1 2">FGSC 2613</strain>
    </source>
</reference>
<keyword evidence="2" id="KW-1185">Reference proteome</keyword>